<evidence type="ECO:0000256" key="4">
    <source>
        <dbReference type="ARBA" id="ARBA00008109"/>
    </source>
</evidence>
<feature type="binding site" evidence="18">
    <location>
        <position position="1044"/>
    </location>
    <ligand>
        <name>Mg(2+)</name>
        <dbReference type="ChEBI" id="CHEBI:18420"/>
    </ligand>
</feature>
<feature type="domain" description="P-type ATPase N-terminal" evidence="21">
    <location>
        <begin position="55"/>
        <end position="116"/>
    </location>
</feature>
<dbReference type="GO" id="GO:0016887">
    <property type="term" value="F:ATP hydrolysis activity"/>
    <property type="evidence" value="ECO:0007669"/>
    <property type="project" value="InterPro"/>
</dbReference>
<feature type="binding site" evidence="17">
    <location>
        <position position="1044"/>
    </location>
    <ligand>
        <name>ATP</name>
        <dbReference type="ChEBI" id="CHEBI:30616"/>
    </ligand>
</feature>
<dbReference type="SFLD" id="SFLDF00027">
    <property type="entry name" value="p-type_atpase"/>
    <property type="match status" value="1"/>
</dbReference>
<dbReference type="PRINTS" id="PR00119">
    <property type="entry name" value="CATATPASE"/>
</dbReference>
<evidence type="ECO:0000256" key="12">
    <source>
        <dbReference type="ARBA" id="ARBA00022989"/>
    </source>
</evidence>
<keyword evidence="10 18" id="KW-0460">Magnesium</keyword>
<reference evidence="23" key="3">
    <citation type="submission" date="2025-09" db="UniProtKB">
        <authorList>
            <consortium name="Ensembl"/>
        </authorList>
    </citation>
    <scope>IDENTIFICATION</scope>
</reference>
<dbReference type="InterPro" id="IPR023214">
    <property type="entry name" value="HAD_sf"/>
</dbReference>
<feature type="binding site" evidence="17">
    <location>
        <position position="433"/>
    </location>
    <ligand>
        <name>ATP</name>
        <dbReference type="ChEBI" id="CHEBI:30616"/>
    </ligand>
</feature>
<dbReference type="InterPro" id="IPR044492">
    <property type="entry name" value="P_typ_ATPase_HD_dom"/>
</dbReference>
<dbReference type="SUPFAM" id="SSF56784">
    <property type="entry name" value="HAD-like"/>
    <property type="match status" value="2"/>
</dbReference>
<evidence type="ECO:0000256" key="15">
    <source>
        <dbReference type="ARBA" id="ARBA00050913"/>
    </source>
</evidence>
<keyword evidence="12 19" id="KW-1133">Transmembrane helix</keyword>
<evidence type="ECO:0000256" key="10">
    <source>
        <dbReference type="ARBA" id="ARBA00022842"/>
    </source>
</evidence>
<comment type="cofactor">
    <cofactor evidence="1 18">
        <name>Mg(2+)</name>
        <dbReference type="ChEBI" id="CHEBI:18420"/>
    </cofactor>
</comment>
<feature type="transmembrane region" description="Helical" evidence="19">
    <location>
        <begin position="91"/>
        <end position="109"/>
    </location>
</feature>
<feature type="binding site" evidence="17">
    <location>
        <position position="1043"/>
    </location>
    <ligand>
        <name>ATP</name>
        <dbReference type="ChEBI" id="CHEBI:30616"/>
    </ligand>
</feature>
<feature type="binding site" evidence="18">
    <location>
        <position position="431"/>
    </location>
    <ligand>
        <name>Mg(2+)</name>
        <dbReference type="ChEBI" id="CHEBI:18420"/>
    </ligand>
</feature>
<feature type="domain" description="P-type ATPase C-terminal" evidence="22">
    <location>
        <begin position="1066"/>
        <end position="1108"/>
    </location>
</feature>
<dbReference type="GO" id="GO:0045332">
    <property type="term" value="P:phospholipid translocation"/>
    <property type="evidence" value="ECO:0007669"/>
    <property type="project" value="TreeGrafter"/>
</dbReference>
<dbReference type="NCBIfam" id="TIGR01494">
    <property type="entry name" value="ATPase_P-type"/>
    <property type="match status" value="2"/>
</dbReference>
<dbReference type="PROSITE" id="PS00154">
    <property type="entry name" value="ATPASE_E1_E2"/>
    <property type="match status" value="1"/>
</dbReference>
<comment type="subcellular location">
    <subcellularLocation>
        <location evidence="2">Endomembrane system</location>
        <topology evidence="2">Multi-pass membrane protein</topology>
    </subcellularLocation>
    <subcellularLocation>
        <location evidence="3">Endoplasmic reticulum membrane</location>
    </subcellularLocation>
    <subcellularLocation>
        <location evidence="19">Membrane</location>
        <topology evidence="19">Multi-pass membrane protein</topology>
    </subcellularLocation>
</comment>
<dbReference type="FunFam" id="3.40.1110.10:FF:000009">
    <property type="entry name" value="Phospholipid-transporting ATPase"/>
    <property type="match status" value="1"/>
</dbReference>
<evidence type="ECO:0000259" key="22">
    <source>
        <dbReference type="Pfam" id="PF16212"/>
    </source>
</evidence>
<dbReference type="Ensembl" id="ENSAPLT00020021844.1">
    <property type="protein sequence ID" value="ENSAPLP00020020219.1"/>
    <property type="gene ID" value="ENSAPLG00020014250.1"/>
</dbReference>
<evidence type="ECO:0000313" key="24">
    <source>
        <dbReference type="Proteomes" id="UP000694400"/>
    </source>
</evidence>
<dbReference type="InterPro" id="IPR001757">
    <property type="entry name" value="P_typ_ATPase"/>
</dbReference>
<keyword evidence="8" id="KW-0256">Endoplasmic reticulum</keyword>
<evidence type="ECO:0000259" key="21">
    <source>
        <dbReference type="Pfam" id="PF16209"/>
    </source>
</evidence>
<keyword evidence="7 17" id="KW-0547">Nucleotide-binding</keyword>
<dbReference type="Pfam" id="PF13246">
    <property type="entry name" value="Cation_ATPase"/>
    <property type="match status" value="1"/>
</dbReference>
<evidence type="ECO:0000256" key="8">
    <source>
        <dbReference type="ARBA" id="ARBA00022824"/>
    </source>
</evidence>
<dbReference type="InterPro" id="IPR032630">
    <property type="entry name" value="P_typ_ATPase_c"/>
</dbReference>
<dbReference type="FunFam" id="2.70.150.10:FF:000022">
    <property type="entry name" value="Phospholipid-transporting ATPase"/>
    <property type="match status" value="1"/>
</dbReference>
<dbReference type="FunFam" id="3.40.50.1000:FF:000014">
    <property type="entry name" value="Phospholipid-transporting ATPase"/>
    <property type="match status" value="1"/>
</dbReference>
<feature type="binding site" evidence="17">
    <location>
        <position position="791"/>
    </location>
    <ligand>
        <name>ATP</name>
        <dbReference type="ChEBI" id="CHEBI:30616"/>
    </ligand>
</feature>
<dbReference type="Gene3D" id="3.40.1110.10">
    <property type="entry name" value="Calcium-transporting ATPase, cytoplasmic domain N"/>
    <property type="match status" value="2"/>
</dbReference>
<feature type="transmembrane region" description="Helical" evidence="19">
    <location>
        <begin position="1115"/>
        <end position="1136"/>
    </location>
</feature>
<dbReference type="SUPFAM" id="SSF81660">
    <property type="entry name" value="Metal cation-transporting ATPase, ATP-binding domain N"/>
    <property type="match status" value="1"/>
</dbReference>
<feature type="binding site" evidence="17">
    <location>
        <position position="432"/>
    </location>
    <ligand>
        <name>ATP</name>
        <dbReference type="ChEBI" id="CHEBI:30616"/>
    </ligand>
</feature>
<dbReference type="GO" id="GO:1990531">
    <property type="term" value="C:phospholipid-translocating ATPase complex"/>
    <property type="evidence" value="ECO:0007669"/>
    <property type="project" value="UniProtKB-ARBA"/>
</dbReference>
<dbReference type="Gene3D" id="2.70.150.10">
    <property type="entry name" value="Calcium-transporting ATPase, cytoplasmic transduction domain A"/>
    <property type="match status" value="1"/>
</dbReference>
<keyword evidence="9 17" id="KW-0067">ATP-binding</keyword>
<feature type="transmembrane region" description="Helical" evidence="19">
    <location>
        <begin position="315"/>
        <end position="336"/>
    </location>
</feature>
<evidence type="ECO:0000256" key="20">
    <source>
        <dbReference type="SAM" id="MobiDB-lite"/>
    </source>
</evidence>
<feature type="binding site" evidence="17">
    <location>
        <position position="917"/>
    </location>
    <ligand>
        <name>ATP</name>
        <dbReference type="ChEBI" id="CHEBI:30616"/>
    </ligand>
</feature>
<feature type="compositionally biased region" description="Polar residues" evidence="20">
    <location>
        <begin position="1328"/>
        <end position="1361"/>
    </location>
</feature>
<evidence type="ECO:0000256" key="16">
    <source>
        <dbReference type="PIRSR" id="PIRSR606539-1"/>
    </source>
</evidence>
<feature type="binding site" evidence="18">
    <location>
        <position position="433"/>
    </location>
    <ligand>
        <name>Mg(2+)</name>
        <dbReference type="ChEBI" id="CHEBI:18420"/>
    </ligand>
</feature>
<dbReference type="SUPFAM" id="SSF81665">
    <property type="entry name" value="Calcium ATPase, transmembrane domain M"/>
    <property type="match status" value="1"/>
</dbReference>
<evidence type="ECO:0000256" key="13">
    <source>
        <dbReference type="ARBA" id="ARBA00023136"/>
    </source>
</evidence>
<dbReference type="Proteomes" id="UP000694400">
    <property type="component" value="Chromosome 4"/>
</dbReference>
<feature type="binding site" evidence="17">
    <location>
        <position position="916"/>
    </location>
    <ligand>
        <name>ATP</name>
        <dbReference type="ChEBI" id="CHEBI:30616"/>
    </ligand>
</feature>
<dbReference type="InterPro" id="IPR008250">
    <property type="entry name" value="ATPase_P-typ_transduc_dom_A_sf"/>
</dbReference>
<dbReference type="GO" id="GO:0005789">
    <property type="term" value="C:endoplasmic reticulum membrane"/>
    <property type="evidence" value="ECO:0007669"/>
    <property type="project" value="UniProtKB-SubCell"/>
</dbReference>
<feature type="binding site" evidence="18">
    <location>
        <position position="1040"/>
    </location>
    <ligand>
        <name>Mg(2+)</name>
        <dbReference type="ChEBI" id="CHEBI:18420"/>
    </ligand>
</feature>
<dbReference type="InterPro" id="IPR006539">
    <property type="entry name" value="P-type_ATPase_IV"/>
</dbReference>
<dbReference type="PANTHER" id="PTHR24092">
    <property type="entry name" value="PROBABLE PHOSPHOLIPID-TRANSPORTING ATPASE"/>
    <property type="match status" value="1"/>
</dbReference>
<dbReference type="GO" id="GO:0005524">
    <property type="term" value="F:ATP binding"/>
    <property type="evidence" value="ECO:0007669"/>
    <property type="project" value="UniProtKB-UniRule"/>
</dbReference>
<feature type="transmembrane region" description="Helical" evidence="19">
    <location>
        <begin position="1142"/>
        <end position="1163"/>
    </location>
</feature>
<evidence type="ECO:0000256" key="5">
    <source>
        <dbReference type="ARBA" id="ARBA00022692"/>
    </source>
</evidence>
<feature type="region of interest" description="Disordered" evidence="20">
    <location>
        <begin position="1328"/>
        <end position="1374"/>
    </location>
</feature>
<evidence type="ECO:0000313" key="23">
    <source>
        <dbReference type="Ensembl" id="ENSAPLP00020020219.1"/>
    </source>
</evidence>
<evidence type="ECO:0000256" key="7">
    <source>
        <dbReference type="ARBA" id="ARBA00022741"/>
    </source>
</evidence>
<dbReference type="Gene3D" id="3.40.50.1000">
    <property type="entry name" value="HAD superfamily/HAD-like"/>
    <property type="match status" value="2"/>
</dbReference>
<reference evidence="23" key="2">
    <citation type="submission" date="2025-08" db="UniProtKB">
        <authorList>
            <consortium name="Ensembl"/>
        </authorList>
    </citation>
    <scope>IDENTIFICATION</scope>
</reference>
<feature type="binding site" evidence="17">
    <location>
        <position position="431"/>
    </location>
    <ligand>
        <name>ATP</name>
        <dbReference type="ChEBI" id="CHEBI:30616"/>
    </ligand>
</feature>
<keyword evidence="13 19" id="KW-0472">Membrane</keyword>
<feature type="transmembrane region" description="Helical" evidence="19">
    <location>
        <begin position="1170"/>
        <end position="1195"/>
    </location>
</feature>
<feature type="binding site" evidence="17">
    <location>
        <position position="1020"/>
    </location>
    <ligand>
        <name>ATP</name>
        <dbReference type="ChEBI" id="CHEBI:30616"/>
    </ligand>
</feature>
<feature type="transmembrane region" description="Helical" evidence="19">
    <location>
        <begin position="356"/>
        <end position="383"/>
    </location>
</feature>
<feature type="domain" description="P-type ATPase C-terminal" evidence="22">
    <location>
        <begin position="1111"/>
        <end position="1244"/>
    </location>
</feature>
<sequence>MADPIRWARYRWQRLISTEGREVSSSSNSSSKHYQSSKTASKHRIVIPCLGHFKEEYEKVSKLYMNNKIRTTKYTLLNFIPRNLFEQFHRVANLYFLFLVVLNWVPLVEAFQKEITMLPLIVVLTIIAVKDGLEDYSKYKMDKQINNLLTKVYSRKEKKYIDECWKNVNVGDFIRLSRNEIIPADMVLLYSSDLDGICYIETASLDGETNLKQRQVVRGYSEQVSEIDPEKFSSRIECESPNNDLSRFRGFVEHSNKDRVGLSKENLLLRGCTVRNTEAVVGIVVYAGHETKAMLNNSGPHYKRSKLERKVNSDILWCVLLLILMCLTGAVGHGIWLSRYSEIPFFNIPDPDGKSIPPALAGFNMFWTMIILLQVLIPISLYVSIEIVKLGQIYLIQNDIDFYHEKTDSTIQCRSLNIAEDLGQIQYIFSDKTGTLTENKMVFRRCSIAGQEYCHEENAKRLESYQEMDSEDEDSADAQYASLNHMSKRRGHSYRAVNESLNKKSLDQLPGSYPAAGRENSASDVPHAGHVAFSSRIETDVVPDTQLLEKFSQISSHSYQQSEDAISKLSLETVYIIDFFIALAICNTVVVSVPNQPRQKMRHSSLGRMPIKSLEEIRQMFQRLSVRRLSSSPLPSIKESSSESPNSFVSKLSIFRMKLASPALDGAAQRAAEPLNPDSPENPQLPEELDMVKVAAGSEHHSAGSSMKGSSPLPKLCYEAESPDEAALVHAARAYRCVLQSRTPDQVTVDFTGLGSLTFQLLHILPFDSVRKRMSVVVRHPVSNKVVVYTKGADSVMMDLLGTASEGTKNSEMEQKKIKERTQKHLDDYARRGLRTLCIAKKVMSDEEYTEWLNHHFLAETSIENREELLLESAIRLETKLTLLGATGIEDRLQDGVPDTIQALRKAGIKIWMLTGDKRETAPDDKIFTLKSQSRDACALVMNKILEGIQKNTSAKKTKSQKLRNVSASPSTQAAGFSAGLVIDGKTLEHVLHDSLQNIFLELTEKCRAVVCCQATPLQKSVLVRLVRNKLKAMTLAVGDGANDVSMIQVADTGVGILGQEGMQAVMASDFAISQFRHLRKLLLVHGHWCYTRLTNMVLYFFYKNVAYLPSTFWITLLDAFYQSLVCFFVPYFTYYGSDIDIFSFGNPINTAALFIILLHLLIECKSVTWIHAVVIVGSILFYFIFALAFGATCITHNPPSNPYWIMERHMTDPVFYLVCLLTTCVALLPRYLLRVLQGTLFPSPVLRAKHLDKLIPEEQREAIKRWKDDCVVNCRMEFQVTSGSSSSATGAVSEEESIANVLPTSKTPFQACSRGRLVEEVSLSDIQNESGTANNQSSERTVFLNSSKETNSDSYGSSNCCAEVSRNTSEEDKSVISLADLNTKQV</sequence>
<dbReference type="NCBIfam" id="TIGR01652">
    <property type="entry name" value="ATPase-Plipid"/>
    <property type="match status" value="2"/>
</dbReference>
<comment type="similarity">
    <text evidence="4 19">Belongs to the cation transport ATPase (P-type) (TC 3.A.3) family. Type IV subfamily.</text>
</comment>
<reference evidence="23" key="1">
    <citation type="submission" date="2019-08" db="EMBL/GenBank/DDBJ databases">
        <title>Three high-quality genomes provides insights into domestication of ducks.</title>
        <authorList>
            <person name="Hou Z.C."/>
            <person name="Zhu F."/>
            <person name="Yin Z.T."/>
            <person name="Zhang F."/>
        </authorList>
    </citation>
    <scope>NUCLEOTIDE SEQUENCE [LARGE SCALE GENOMIC DNA]</scope>
</reference>
<feature type="transmembrane region" description="Helical" evidence="19">
    <location>
        <begin position="115"/>
        <end position="133"/>
    </location>
</feature>
<comment type="catalytic activity">
    <reaction evidence="15">
        <text>a beta-D-glucosyl-(1&lt;-&gt;1')-N-acylsphing-4-enine(out) + ATP + H2O = a beta-D-glucosyl-(1&lt;-&gt;1')-N-acylsphing-4-enine(in) + ADP + phosphate + H(+)</text>
        <dbReference type="Rhea" id="RHEA:66036"/>
        <dbReference type="ChEBI" id="CHEBI:15377"/>
        <dbReference type="ChEBI" id="CHEBI:15378"/>
        <dbReference type="ChEBI" id="CHEBI:22801"/>
        <dbReference type="ChEBI" id="CHEBI:30616"/>
        <dbReference type="ChEBI" id="CHEBI:43474"/>
        <dbReference type="ChEBI" id="CHEBI:456216"/>
    </reaction>
    <physiologicalReaction direction="left-to-right" evidence="15">
        <dbReference type="Rhea" id="RHEA:66037"/>
    </physiologicalReaction>
</comment>
<feature type="binding site" evidence="17">
    <location>
        <position position="725"/>
    </location>
    <ligand>
        <name>ATP</name>
        <dbReference type="ChEBI" id="CHEBI:30616"/>
    </ligand>
</feature>
<keyword evidence="11 19" id="KW-1278">Translocase</keyword>
<evidence type="ECO:0000256" key="2">
    <source>
        <dbReference type="ARBA" id="ARBA00004127"/>
    </source>
</evidence>
<evidence type="ECO:0000256" key="11">
    <source>
        <dbReference type="ARBA" id="ARBA00022967"/>
    </source>
</evidence>
<dbReference type="InterPro" id="IPR023299">
    <property type="entry name" value="ATPase_P-typ_cyto_dom_N"/>
</dbReference>
<dbReference type="InterPro" id="IPR036412">
    <property type="entry name" value="HAD-like_sf"/>
</dbReference>
<evidence type="ECO:0000256" key="14">
    <source>
        <dbReference type="ARBA" id="ARBA00034036"/>
    </source>
</evidence>
<feature type="region of interest" description="Disordered" evidence="20">
    <location>
        <begin position="666"/>
        <end position="685"/>
    </location>
</feature>
<feature type="binding site" evidence="17">
    <location>
        <position position="835"/>
    </location>
    <ligand>
        <name>ATP</name>
        <dbReference type="ChEBI" id="CHEBI:30616"/>
    </ligand>
</feature>
<evidence type="ECO:0000256" key="3">
    <source>
        <dbReference type="ARBA" id="ARBA00004586"/>
    </source>
</evidence>
<dbReference type="GO" id="GO:0005886">
    <property type="term" value="C:plasma membrane"/>
    <property type="evidence" value="ECO:0007669"/>
    <property type="project" value="TreeGrafter"/>
</dbReference>
<dbReference type="SFLD" id="SFLDS00003">
    <property type="entry name" value="Haloacid_Dehalogenase"/>
    <property type="match status" value="1"/>
</dbReference>
<dbReference type="GO" id="GO:0000287">
    <property type="term" value="F:magnesium ion binding"/>
    <property type="evidence" value="ECO:0007669"/>
    <property type="project" value="UniProtKB-UniRule"/>
</dbReference>
<dbReference type="Gene3D" id="1.20.1110.10">
    <property type="entry name" value="Calcium-transporting ATPase, transmembrane domain"/>
    <property type="match status" value="1"/>
</dbReference>
<feature type="active site" description="4-aspartylphosphate intermediate" evidence="16">
    <location>
        <position position="431"/>
    </location>
</feature>
<evidence type="ECO:0000256" key="19">
    <source>
        <dbReference type="RuleBase" id="RU362033"/>
    </source>
</evidence>
<feature type="binding site" evidence="17">
    <location>
        <position position="915"/>
    </location>
    <ligand>
        <name>ATP</name>
        <dbReference type="ChEBI" id="CHEBI:30616"/>
    </ligand>
</feature>
<keyword evidence="5 19" id="KW-0812">Transmembrane</keyword>
<dbReference type="Pfam" id="PF16209">
    <property type="entry name" value="PhoLip_ATPase_N"/>
    <property type="match status" value="1"/>
</dbReference>
<dbReference type="InterPro" id="IPR023298">
    <property type="entry name" value="ATPase_P-typ_TM_dom_sf"/>
</dbReference>
<proteinExistence type="inferred from homology"/>
<feature type="transmembrane region" description="Helical" evidence="19">
    <location>
        <begin position="1215"/>
        <end position="1234"/>
    </location>
</feature>
<dbReference type="InterPro" id="IPR032631">
    <property type="entry name" value="P-type_ATPase_N"/>
</dbReference>
<evidence type="ECO:0000256" key="9">
    <source>
        <dbReference type="ARBA" id="ARBA00022840"/>
    </source>
</evidence>
<accession>A0A8B9TG64</accession>
<evidence type="ECO:0000256" key="18">
    <source>
        <dbReference type="PIRSR" id="PIRSR606539-3"/>
    </source>
</evidence>
<evidence type="ECO:0000256" key="17">
    <source>
        <dbReference type="PIRSR" id="PIRSR606539-2"/>
    </source>
</evidence>
<dbReference type="Pfam" id="PF16212">
    <property type="entry name" value="PhoLip_ATPase_C"/>
    <property type="match status" value="2"/>
</dbReference>
<evidence type="ECO:0000256" key="1">
    <source>
        <dbReference type="ARBA" id="ARBA00001946"/>
    </source>
</evidence>
<organism evidence="23 24">
    <name type="scientific">Anas platyrhynchos</name>
    <name type="common">Mallard</name>
    <name type="synonym">Anas boschas</name>
    <dbReference type="NCBI Taxonomy" id="8839"/>
    <lineage>
        <taxon>Eukaryota</taxon>
        <taxon>Metazoa</taxon>
        <taxon>Chordata</taxon>
        <taxon>Craniata</taxon>
        <taxon>Vertebrata</taxon>
        <taxon>Euteleostomi</taxon>
        <taxon>Archelosauria</taxon>
        <taxon>Archosauria</taxon>
        <taxon>Dinosauria</taxon>
        <taxon>Saurischia</taxon>
        <taxon>Theropoda</taxon>
        <taxon>Coelurosauria</taxon>
        <taxon>Aves</taxon>
        <taxon>Neognathae</taxon>
        <taxon>Galloanserae</taxon>
        <taxon>Anseriformes</taxon>
        <taxon>Anatidae</taxon>
        <taxon>Anatinae</taxon>
        <taxon>Anas</taxon>
    </lineage>
</organism>
<feature type="transmembrane region" description="Helical" evidence="19">
    <location>
        <begin position="574"/>
        <end position="593"/>
    </location>
</feature>
<evidence type="ECO:0000256" key="6">
    <source>
        <dbReference type="ARBA" id="ARBA00022723"/>
    </source>
</evidence>
<dbReference type="SUPFAM" id="SSF81653">
    <property type="entry name" value="Calcium ATPase, transduction domain A"/>
    <property type="match status" value="1"/>
</dbReference>
<keyword evidence="6 18" id="KW-0479">Metal-binding</keyword>
<name>A0A8B9TG64_ANAPL</name>
<protein>
    <recommendedName>
        <fullName evidence="19">Phospholipid-transporting ATPase</fullName>
        <ecNumber evidence="19">7.6.2.1</ecNumber>
    </recommendedName>
</protein>
<dbReference type="GO" id="GO:0140351">
    <property type="term" value="F:glycosylceramide flippase activity"/>
    <property type="evidence" value="ECO:0007669"/>
    <property type="project" value="UniProtKB-ARBA"/>
</dbReference>
<dbReference type="PANTHER" id="PTHR24092:SF84">
    <property type="entry name" value="PHOSPHOLIPID-TRANSPORTING ATPASE VD"/>
    <property type="match status" value="1"/>
</dbReference>
<dbReference type="SFLD" id="SFLDG00002">
    <property type="entry name" value="C1.7:_P-type_atpase_like"/>
    <property type="match status" value="1"/>
</dbReference>
<dbReference type="EC" id="7.6.2.1" evidence="19"/>
<comment type="catalytic activity">
    <reaction evidence="14 19">
        <text>ATP + H2O + phospholipidSide 1 = ADP + phosphate + phospholipidSide 2.</text>
        <dbReference type="EC" id="7.6.2.1"/>
    </reaction>
</comment>
<feature type="binding site" evidence="17">
    <location>
        <position position="767"/>
    </location>
    <ligand>
        <name>ATP</name>
        <dbReference type="ChEBI" id="CHEBI:30616"/>
    </ligand>
</feature>
<dbReference type="FunFam" id="3.40.50.1000:FF:000001">
    <property type="entry name" value="Phospholipid-transporting ATPase IC"/>
    <property type="match status" value="1"/>
</dbReference>
<dbReference type="InterPro" id="IPR018303">
    <property type="entry name" value="ATPase_P-typ_P_site"/>
</dbReference>